<keyword evidence="1" id="KW-0812">Transmembrane</keyword>
<keyword evidence="1" id="KW-1133">Transmembrane helix</keyword>
<comment type="caution">
    <text evidence="2">The sequence shown here is derived from an EMBL/GenBank/DDBJ whole genome shotgun (WGS) entry which is preliminary data.</text>
</comment>
<feature type="transmembrane region" description="Helical" evidence="1">
    <location>
        <begin position="69"/>
        <end position="91"/>
    </location>
</feature>
<name>A0A815MR47_ADIRI</name>
<evidence type="ECO:0000313" key="3">
    <source>
        <dbReference type="Proteomes" id="UP000663852"/>
    </source>
</evidence>
<feature type="transmembrane region" description="Helical" evidence="1">
    <location>
        <begin position="103"/>
        <end position="126"/>
    </location>
</feature>
<dbReference type="AlphaFoldDB" id="A0A815MR47"/>
<accession>A0A815MR47</accession>
<sequence>MINNISSFAIGIYSCTQKNRILLIYKVFEYFSFVILILERAESFVVEFQPEPKKNNHLRSSDVSWSARFSVIGAILGFVCLIPAIVLTLTGAATLNDSDNGRLVSGIILFAFSITLIILALLTCCLK</sequence>
<reference evidence="2" key="1">
    <citation type="submission" date="2021-02" db="EMBL/GenBank/DDBJ databases">
        <authorList>
            <person name="Nowell W R."/>
        </authorList>
    </citation>
    <scope>NUCLEOTIDE SEQUENCE</scope>
</reference>
<evidence type="ECO:0000256" key="1">
    <source>
        <dbReference type="SAM" id="Phobius"/>
    </source>
</evidence>
<proteinExistence type="predicted"/>
<dbReference type="EMBL" id="CAJNOJ010000387">
    <property type="protein sequence ID" value="CAF1428053.1"/>
    <property type="molecule type" value="Genomic_DNA"/>
</dbReference>
<dbReference type="Proteomes" id="UP000663852">
    <property type="component" value="Unassembled WGS sequence"/>
</dbReference>
<organism evidence="2 3">
    <name type="scientific">Adineta ricciae</name>
    <name type="common">Rotifer</name>
    <dbReference type="NCBI Taxonomy" id="249248"/>
    <lineage>
        <taxon>Eukaryota</taxon>
        <taxon>Metazoa</taxon>
        <taxon>Spiralia</taxon>
        <taxon>Gnathifera</taxon>
        <taxon>Rotifera</taxon>
        <taxon>Eurotatoria</taxon>
        <taxon>Bdelloidea</taxon>
        <taxon>Adinetida</taxon>
        <taxon>Adinetidae</taxon>
        <taxon>Adineta</taxon>
    </lineage>
</organism>
<evidence type="ECO:0000313" key="2">
    <source>
        <dbReference type="EMBL" id="CAF1428053.1"/>
    </source>
</evidence>
<protein>
    <submittedName>
        <fullName evidence="2">Uncharacterized protein</fullName>
    </submittedName>
</protein>
<gene>
    <name evidence="2" type="ORF">EDS130_LOCUS38001</name>
</gene>
<keyword evidence="1" id="KW-0472">Membrane</keyword>